<name>A0A934VQ14_9BACT</name>
<dbReference type="RefSeq" id="WP_200354315.1">
    <property type="nucleotide sequence ID" value="NZ_JAENIL010000006.1"/>
</dbReference>
<reference evidence="1" key="1">
    <citation type="submission" date="2021-01" db="EMBL/GenBank/DDBJ databases">
        <title>Modified the classification status of verrucomicrobia.</title>
        <authorList>
            <person name="Feng X."/>
        </authorList>
    </citation>
    <scope>NUCLEOTIDE SEQUENCE</scope>
    <source>
        <strain evidence="1">KCTC 13126</strain>
    </source>
</reference>
<dbReference type="Proteomes" id="UP000617628">
    <property type="component" value="Unassembled WGS sequence"/>
</dbReference>
<dbReference type="EMBL" id="JAENIL010000006">
    <property type="protein sequence ID" value="MBK1876098.1"/>
    <property type="molecule type" value="Genomic_DNA"/>
</dbReference>
<accession>A0A934VQ14</accession>
<comment type="caution">
    <text evidence="1">The sequence shown here is derived from an EMBL/GenBank/DDBJ whole genome shotgun (WGS) entry which is preliminary data.</text>
</comment>
<gene>
    <name evidence="1" type="ORF">JIN87_04415</name>
</gene>
<protein>
    <submittedName>
        <fullName evidence="1">Uncharacterized protein</fullName>
    </submittedName>
</protein>
<organism evidence="1 2">
    <name type="scientific">Pelagicoccus mobilis</name>
    <dbReference type="NCBI Taxonomy" id="415221"/>
    <lineage>
        <taxon>Bacteria</taxon>
        <taxon>Pseudomonadati</taxon>
        <taxon>Verrucomicrobiota</taxon>
        <taxon>Opitutia</taxon>
        <taxon>Puniceicoccales</taxon>
        <taxon>Pelagicoccaceae</taxon>
        <taxon>Pelagicoccus</taxon>
    </lineage>
</organism>
<keyword evidence="2" id="KW-1185">Reference proteome</keyword>
<dbReference type="AlphaFoldDB" id="A0A934VQ14"/>
<evidence type="ECO:0000313" key="1">
    <source>
        <dbReference type="EMBL" id="MBK1876098.1"/>
    </source>
</evidence>
<evidence type="ECO:0000313" key="2">
    <source>
        <dbReference type="Proteomes" id="UP000617628"/>
    </source>
</evidence>
<sequence length="114" mass="12716">MFKGTKGVLVTDIDNRVLIPLREDTDITYYGLPNQDEVSKPIGSIRTEWFNACIDNLKTACDFDYAGKMIETLTLGLVAHNAGKELVYDARSGMVTNDPGLIVFWLRITVKVGF</sequence>
<proteinExistence type="predicted"/>